<comment type="caution">
    <text evidence="3">The sequence shown here is derived from an EMBL/GenBank/DDBJ whole genome shotgun (WGS) entry which is preliminary data.</text>
</comment>
<protein>
    <submittedName>
        <fullName evidence="3">Uncharacterized protein</fullName>
    </submittedName>
</protein>
<dbReference type="Proteomes" id="UP001054252">
    <property type="component" value="Unassembled WGS sequence"/>
</dbReference>
<dbReference type="EMBL" id="BPVZ01000032">
    <property type="protein sequence ID" value="GKV10434.1"/>
    <property type="molecule type" value="Genomic_DNA"/>
</dbReference>
<feature type="signal peptide" evidence="2">
    <location>
        <begin position="1"/>
        <end position="28"/>
    </location>
</feature>
<feature type="region of interest" description="Disordered" evidence="1">
    <location>
        <begin position="146"/>
        <end position="177"/>
    </location>
</feature>
<sequence length="222" mass="24483">MPMAKQLRAFSAFILIIFLFGSTTTTEARKAAFDPVGSNDLIPDVSEPSMLQADEITDGKRPRAPDELQADITVPKRPRAPDELKLDDQIIGVKRPRPPDVLELDQIIGVKRPRPPDVLELDQIIGVKRPRPPDVLESDQIIGVKRPRPPDVLEPDQVIGVKRPRPPKLQADPPPVSLFATISDPAEDTTQAAKNLVVHSGFSTEYKVPTTPSSEVRQFGFP</sequence>
<evidence type="ECO:0000313" key="3">
    <source>
        <dbReference type="EMBL" id="GKV10434.1"/>
    </source>
</evidence>
<evidence type="ECO:0000256" key="1">
    <source>
        <dbReference type="SAM" id="MobiDB-lite"/>
    </source>
</evidence>
<dbReference type="AlphaFoldDB" id="A0AAV5J767"/>
<organism evidence="3 4">
    <name type="scientific">Rubroshorea leprosula</name>
    <dbReference type="NCBI Taxonomy" id="152421"/>
    <lineage>
        <taxon>Eukaryota</taxon>
        <taxon>Viridiplantae</taxon>
        <taxon>Streptophyta</taxon>
        <taxon>Embryophyta</taxon>
        <taxon>Tracheophyta</taxon>
        <taxon>Spermatophyta</taxon>
        <taxon>Magnoliopsida</taxon>
        <taxon>eudicotyledons</taxon>
        <taxon>Gunneridae</taxon>
        <taxon>Pentapetalae</taxon>
        <taxon>rosids</taxon>
        <taxon>malvids</taxon>
        <taxon>Malvales</taxon>
        <taxon>Dipterocarpaceae</taxon>
        <taxon>Rubroshorea</taxon>
    </lineage>
</organism>
<feature type="chain" id="PRO_5043730617" evidence="2">
    <location>
        <begin position="29"/>
        <end position="222"/>
    </location>
</feature>
<gene>
    <name evidence="3" type="ORF">SLEP1_g21795</name>
</gene>
<evidence type="ECO:0000313" key="4">
    <source>
        <dbReference type="Proteomes" id="UP001054252"/>
    </source>
</evidence>
<keyword evidence="4" id="KW-1185">Reference proteome</keyword>
<reference evidence="3 4" key="1">
    <citation type="journal article" date="2021" name="Commun. Biol.">
        <title>The genome of Shorea leprosula (Dipterocarpaceae) highlights the ecological relevance of drought in aseasonal tropical rainforests.</title>
        <authorList>
            <person name="Ng K.K.S."/>
            <person name="Kobayashi M.J."/>
            <person name="Fawcett J.A."/>
            <person name="Hatakeyama M."/>
            <person name="Paape T."/>
            <person name="Ng C.H."/>
            <person name="Ang C.C."/>
            <person name="Tnah L.H."/>
            <person name="Lee C.T."/>
            <person name="Nishiyama T."/>
            <person name="Sese J."/>
            <person name="O'Brien M.J."/>
            <person name="Copetti D."/>
            <person name="Mohd Noor M.I."/>
            <person name="Ong R.C."/>
            <person name="Putra M."/>
            <person name="Sireger I.Z."/>
            <person name="Indrioko S."/>
            <person name="Kosugi Y."/>
            <person name="Izuno A."/>
            <person name="Isagi Y."/>
            <person name="Lee S.L."/>
            <person name="Shimizu K.K."/>
        </authorList>
    </citation>
    <scope>NUCLEOTIDE SEQUENCE [LARGE SCALE GENOMIC DNA]</scope>
    <source>
        <strain evidence="3">214</strain>
    </source>
</reference>
<keyword evidence="2" id="KW-0732">Signal</keyword>
<name>A0AAV5J767_9ROSI</name>
<proteinExistence type="predicted"/>
<accession>A0AAV5J767</accession>
<evidence type="ECO:0000256" key="2">
    <source>
        <dbReference type="SAM" id="SignalP"/>
    </source>
</evidence>